<dbReference type="InParanoid" id="Q2LV26"/>
<dbReference type="STRING" id="56780.SYN_00647"/>
<dbReference type="InterPro" id="IPR036291">
    <property type="entry name" value="NAD(P)-bd_dom_sf"/>
</dbReference>
<keyword evidence="1 5" id="KW-0436">Ligase</keyword>
<dbReference type="PANTHER" id="PTHR43334:SF1">
    <property type="entry name" value="3-HYDROXYPROPIONATE--COA LIGASE [ADP-FORMING]"/>
    <property type="match status" value="1"/>
</dbReference>
<keyword evidence="3" id="KW-0067">ATP-binding</keyword>
<dbReference type="InterPro" id="IPR051538">
    <property type="entry name" value="Acyl-CoA_Synth/Transferase"/>
</dbReference>
<dbReference type="InterPro" id="IPR032875">
    <property type="entry name" value="Succ_CoA_lig_flav_dom"/>
</dbReference>
<evidence type="ECO:0000313" key="6">
    <source>
        <dbReference type="Proteomes" id="UP000001933"/>
    </source>
</evidence>
<evidence type="ECO:0000256" key="3">
    <source>
        <dbReference type="ARBA" id="ARBA00022840"/>
    </source>
</evidence>
<keyword evidence="2" id="KW-0547">Nucleotide-binding</keyword>
<organism evidence="5 6">
    <name type="scientific">Syntrophus aciditrophicus (strain SB)</name>
    <dbReference type="NCBI Taxonomy" id="56780"/>
    <lineage>
        <taxon>Bacteria</taxon>
        <taxon>Pseudomonadati</taxon>
        <taxon>Thermodesulfobacteriota</taxon>
        <taxon>Syntrophia</taxon>
        <taxon>Syntrophales</taxon>
        <taxon>Syntrophaceae</taxon>
        <taxon>Syntrophus</taxon>
    </lineage>
</organism>
<sequence>MVFLPQLPHNNKEEIKHMMTQKLVKLFSPDSVAVIGASNSFDKLGYHVMKSLVGHYAGKIYPINLKGGKVWNLDSYASLAEVPGNIDLAIIVVPAALVPETLHQCGGKGVKGAVLITAGFREIEDSQGGVLQERIRKICDQYEMPIIGPNTSGFANIAFGIDASFTSEFCELEKGGVAIISQSGGLCHLCGFLALHQRMGVSSLMSLGNRLNVGFPEAVRFFIEEDEATKVIALYIEGLDEPRELLDMARSLRGKKPIVAYKSGKSAKSDSASKFHTGSLAGNHEIWKGAFRQAGILEVTSSEELIDTAKVLDSCALARGNRITVLSGQAGPGIIAADALEAYGLSLSQFSAATKEKINEYLPPIVIRTNPVDMGPVWYNPKAMFDILNAVIEDEGTDGVIFINLYASANLSLASAMAEHIKNIDAFKKPVIGVITAPPGVWDDGIKRLDRKKGIAILPTPERAAKAMSNLWKANLLSARGK</sequence>
<dbReference type="PANTHER" id="PTHR43334">
    <property type="entry name" value="ACETATE--COA LIGASE [ADP-FORMING]"/>
    <property type="match status" value="1"/>
</dbReference>
<evidence type="ECO:0000256" key="1">
    <source>
        <dbReference type="ARBA" id="ARBA00022598"/>
    </source>
</evidence>
<dbReference type="SUPFAM" id="SSF51735">
    <property type="entry name" value="NAD(P)-binding Rossmann-fold domains"/>
    <property type="match status" value="1"/>
</dbReference>
<dbReference type="Gene3D" id="3.40.50.261">
    <property type="entry name" value="Succinyl-CoA synthetase domains"/>
    <property type="match status" value="2"/>
</dbReference>
<evidence type="ECO:0000259" key="4">
    <source>
        <dbReference type="SMART" id="SM00881"/>
    </source>
</evidence>
<protein>
    <submittedName>
        <fullName evidence="5">Acetyl-CoA synthetase</fullName>
        <ecNumber evidence="5">6.2.1.13</ecNumber>
    </submittedName>
</protein>
<dbReference type="KEGG" id="sat:SYN_00647"/>
<dbReference type="GO" id="GO:0005524">
    <property type="term" value="F:ATP binding"/>
    <property type="evidence" value="ECO:0007669"/>
    <property type="project" value="UniProtKB-KW"/>
</dbReference>
<dbReference type="EC" id="6.2.1.13" evidence="5"/>
<evidence type="ECO:0000313" key="5">
    <source>
        <dbReference type="EMBL" id="ABC77935.1"/>
    </source>
</evidence>
<feature type="domain" description="CoA-binding" evidence="4">
    <location>
        <begin position="26"/>
        <end position="120"/>
    </location>
</feature>
<keyword evidence="6" id="KW-1185">Reference proteome</keyword>
<dbReference type="Pfam" id="PF13380">
    <property type="entry name" value="CoA_binding_2"/>
    <property type="match status" value="1"/>
</dbReference>
<dbReference type="Pfam" id="PF13607">
    <property type="entry name" value="Succ_CoA_lig"/>
    <property type="match status" value="1"/>
</dbReference>
<dbReference type="EMBL" id="CP000252">
    <property type="protein sequence ID" value="ABC77935.1"/>
    <property type="molecule type" value="Genomic_DNA"/>
</dbReference>
<reference evidence="5 6" key="1">
    <citation type="journal article" date="2007" name="Proc. Natl. Acad. Sci. U.S.A.">
        <title>The genome of Syntrophus aciditrophicus: life at the thermodynamic limit of microbial growth.</title>
        <authorList>
            <person name="McInerney M.J."/>
            <person name="Rohlin L."/>
            <person name="Mouttaki H."/>
            <person name="Kim U."/>
            <person name="Krupp R.S."/>
            <person name="Rios-Hernandez L."/>
            <person name="Sieber J."/>
            <person name="Struchtemeyer C.G."/>
            <person name="Bhattacharyya A."/>
            <person name="Campbell J.W."/>
            <person name="Gunsalus R.P."/>
        </authorList>
    </citation>
    <scope>NUCLEOTIDE SEQUENCE [LARGE SCALE GENOMIC DNA]</scope>
    <source>
        <strain evidence="5 6">SB</strain>
    </source>
</reference>
<dbReference type="Gene3D" id="3.40.50.720">
    <property type="entry name" value="NAD(P)-binding Rossmann-like Domain"/>
    <property type="match status" value="1"/>
</dbReference>
<dbReference type="eggNOG" id="COG1042">
    <property type="taxonomic scope" value="Bacteria"/>
</dbReference>
<proteinExistence type="predicted"/>
<evidence type="ECO:0000256" key="2">
    <source>
        <dbReference type="ARBA" id="ARBA00022741"/>
    </source>
</evidence>
<dbReference type="HOGENOM" id="CLU_007415_2_3_7"/>
<dbReference type="Proteomes" id="UP000001933">
    <property type="component" value="Chromosome"/>
</dbReference>
<name>Q2LV26_SYNAS</name>
<dbReference type="InterPro" id="IPR003781">
    <property type="entry name" value="CoA-bd"/>
</dbReference>
<dbReference type="SUPFAM" id="SSF52210">
    <property type="entry name" value="Succinyl-CoA synthetase domains"/>
    <property type="match status" value="2"/>
</dbReference>
<gene>
    <name evidence="5" type="ORF">SYN_00647</name>
</gene>
<accession>Q2LV26</accession>
<dbReference type="AlphaFoldDB" id="Q2LV26"/>
<dbReference type="SMART" id="SM00881">
    <property type="entry name" value="CoA_binding"/>
    <property type="match status" value="1"/>
</dbReference>
<dbReference type="GO" id="GO:0043758">
    <property type="term" value="F:acetate-CoA ligase (ADP-forming) activity"/>
    <property type="evidence" value="ECO:0007669"/>
    <property type="project" value="UniProtKB-EC"/>
</dbReference>
<dbReference type="InterPro" id="IPR016102">
    <property type="entry name" value="Succinyl-CoA_synth-like"/>
</dbReference>